<dbReference type="EMBL" id="LSBI01000005">
    <property type="protein sequence ID" value="OAQ89662.1"/>
    <property type="molecule type" value="Genomic_DNA"/>
</dbReference>
<evidence type="ECO:0000256" key="4">
    <source>
        <dbReference type="ARBA" id="ARBA00022554"/>
    </source>
</evidence>
<evidence type="ECO:0000256" key="10">
    <source>
        <dbReference type="SAM" id="Phobius"/>
    </source>
</evidence>
<dbReference type="GO" id="GO:0000329">
    <property type="term" value="C:fungal-type vacuole membrane"/>
    <property type="evidence" value="ECO:0007669"/>
    <property type="project" value="TreeGrafter"/>
</dbReference>
<feature type="transmembrane region" description="Helical" evidence="10">
    <location>
        <begin position="500"/>
        <end position="521"/>
    </location>
</feature>
<feature type="transmembrane region" description="Helical" evidence="10">
    <location>
        <begin position="219"/>
        <end position="239"/>
    </location>
</feature>
<dbReference type="OMA" id="DSIHHQR"/>
<dbReference type="InterPro" id="IPR013057">
    <property type="entry name" value="AA_transpt_TM"/>
</dbReference>
<evidence type="ECO:0000256" key="2">
    <source>
        <dbReference type="ARBA" id="ARBA00008066"/>
    </source>
</evidence>
<evidence type="ECO:0000313" key="17">
    <source>
        <dbReference type="Proteomes" id="UP001287286"/>
    </source>
</evidence>
<feature type="compositionally biased region" description="Acidic residues" evidence="9">
    <location>
        <begin position="438"/>
        <end position="450"/>
    </location>
</feature>
<evidence type="ECO:0000256" key="9">
    <source>
        <dbReference type="SAM" id="MobiDB-lite"/>
    </source>
</evidence>
<dbReference type="GeneID" id="28888200"/>
<sequence length="522" mass="56098">MTTYSTITDGNNASSGGARDMSRTRRRGGKDGGHGGQATTISSIVNLLNTIVGAGTLAMPSVLSHMGIMLGVVLILWSGVTAAFGLYLQSKCARYLDRGTSSFFALSQITYPNASVIFDLAIAVKCFGVGVSYMIIIGDLMPGVMLGFNDRAADIPYLVDRHFWITAFMLLVIPLSFLRRLDSLKYTSIVALVSIGYLIVLVIYHFAADPHADPSDIRVIKWAGAVETLSALPVVVFAYTCHQNMFSIINEIKNNSPASMVRVVTSSIGSAACIYLVVAITGYITFGNAIVGNIVSMYPTGAASTIGKAAIVILVLFSIPLQVHPCRASLDAVVKWRPGRNNSGSGRPGSPLLNAASAPRGDHGTTVPMSDTRFALLTTVILTFAYFTALSVSSLDRVLAFVGSTGSTSISFILPGLFYYKISDPESVHHQRLLKADDDIDDEGDSDPEETGGILGQSTGSLPESTTGATPRSQWRWRKKWRWDLEHLDHGLVRKLALSLAIYGIIVMAVCLIMNIFFAVAH</sequence>
<keyword evidence="17" id="KW-1185">Reference proteome</keyword>
<keyword evidence="5 10" id="KW-0812">Transmembrane</keyword>
<dbReference type="RefSeq" id="XP_018178381.1">
    <property type="nucleotide sequence ID" value="XM_018323151.1"/>
</dbReference>
<feature type="transmembrane region" description="Helical" evidence="10">
    <location>
        <begin position="161"/>
        <end position="178"/>
    </location>
</feature>
<dbReference type="Proteomes" id="UP000245956">
    <property type="component" value="Unassembled WGS sequence"/>
</dbReference>
<feature type="transmembrane region" description="Helical" evidence="10">
    <location>
        <begin position="260"/>
        <end position="286"/>
    </location>
</feature>
<feature type="compositionally biased region" description="Polar residues" evidence="9">
    <location>
        <begin position="1"/>
        <end position="15"/>
    </location>
</feature>
<feature type="transmembrane region" description="Helical" evidence="10">
    <location>
        <begin position="190"/>
        <end position="207"/>
    </location>
</feature>
<dbReference type="GO" id="GO:0005290">
    <property type="term" value="F:L-histidine transmembrane transporter activity"/>
    <property type="evidence" value="ECO:0007669"/>
    <property type="project" value="TreeGrafter"/>
</dbReference>
<feature type="transmembrane region" description="Helical" evidence="10">
    <location>
        <begin position="298"/>
        <end position="319"/>
    </location>
</feature>
<evidence type="ECO:0000313" key="12">
    <source>
        <dbReference type="EMBL" id="KAK4082522.1"/>
    </source>
</evidence>
<dbReference type="EMBL" id="JAWRVI010000064">
    <property type="protein sequence ID" value="KAK4082522.1"/>
    <property type="molecule type" value="Genomic_DNA"/>
</dbReference>
<keyword evidence="7 10" id="KW-1133">Transmembrane helix</keyword>
<keyword evidence="3" id="KW-0813">Transport</keyword>
<organism evidence="13 15">
    <name type="scientific">Purpureocillium lilacinum</name>
    <name type="common">Paecilomyces lilacinus</name>
    <dbReference type="NCBI Taxonomy" id="33203"/>
    <lineage>
        <taxon>Eukaryota</taxon>
        <taxon>Fungi</taxon>
        <taxon>Dikarya</taxon>
        <taxon>Ascomycota</taxon>
        <taxon>Pezizomycotina</taxon>
        <taxon>Sordariomycetes</taxon>
        <taxon>Hypocreomycetidae</taxon>
        <taxon>Hypocreales</taxon>
        <taxon>Ophiocordycipitaceae</taxon>
        <taxon>Purpureocillium</taxon>
    </lineage>
</organism>
<reference evidence="12" key="4">
    <citation type="submission" date="2023-11" db="EMBL/GenBank/DDBJ databases">
        <authorList>
            <person name="Beijen E."/>
            <person name="Ohm R.A."/>
        </authorList>
    </citation>
    <scope>NUCLEOTIDE SEQUENCE</scope>
    <source>
        <strain evidence="12">CBS 150709</strain>
    </source>
</reference>
<dbReference type="GO" id="GO:0061459">
    <property type="term" value="F:L-arginine transmembrane transporter activity"/>
    <property type="evidence" value="ECO:0007669"/>
    <property type="project" value="TreeGrafter"/>
</dbReference>
<dbReference type="EMBL" id="LCWV01000016">
    <property type="protein sequence ID" value="PWI68069.1"/>
    <property type="molecule type" value="Genomic_DNA"/>
</dbReference>
<evidence type="ECO:0000256" key="8">
    <source>
        <dbReference type="ARBA" id="ARBA00023136"/>
    </source>
</evidence>
<accession>A0A179HIC3</accession>
<reference evidence="14" key="1">
    <citation type="submission" date="2015-05" db="EMBL/GenBank/DDBJ databases">
        <authorList>
            <person name="Wang D.B."/>
            <person name="Wang M."/>
        </authorList>
    </citation>
    <scope>NUCLEOTIDE SEQUENCE</scope>
    <source>
        <strain evidence="14">36-1</strain>
    </source>
</reference>
<feature type="transmembrane region" description="Helical" evidence="10">
    <location>
        <begin position="116"/>
        <end position="141"/>
    </location>
</feature>
<feature type="compositionally biased region" description="Low complexity" evidence="9">
    <location>
        <begin position="341"/>
        <end position="354"/>
    </location>
</feature>
<comment type="similarity">
    <text evidence="2">Belongs to the amino acid/polyamine transporter 2 family.</text>
</comment>
<name>A0A179HIC3_PURLI</name>
<feature type="compositionally biased region" description="Polar residues" evidence="9">
    <location>
        <begin position="456"/>
        <end position="473"/>
    </location>
</feature>
<dbReference type="PANTHER" id="PTHR22950">
    <property type="entry name" value="AMINO ACID TRANSPORTER"/>
    <property type="match status" value="1"/>
</dbReference>
<evidence type="ECO:0000256" key="1">
    <source>
        <dbReference type="ARBA" id="ARBA00004128"/>
    </source>
</evidence>
<reference evidence="13 15" key="3">
    <citation type="submission" date="2016-02" db="EMBL/GenBank/DDBJ databases">
        <title>Biosynthesis of antibiotic leucinostatins and their inhibition on Phytophthora in bio-control Purpureocillium lilacinum.</title>
        <authorList>
            <person name="Wang G."/>
            <person name="Liu Z."/>
            <person name="Lin R."/>
            <person name="Li E."/>
            <person name="Mao Z."/>
            <person name="Ling J."/>
            <person name="Yin W."/>
            <person name="Xie B."/>
        </authorList>
    </citation>
    <scope>NUCLEOTIDE SEQUENCE [LARGE SCALE GENOMIC DNA]</scope>
    <source>
        <strain evidence="13">PLFJ-1</strain>
    </source>
</reference>
<evidence type="ECO:0000256" key="7">
    <source>
        <dbReference type="ARBA" id="ARBA00022989"/>
    </source>
</evidence>
<dbReference type="KEGG" id="plj:28888200"/>
<keyword evidence="8 10" id="KW-0472">Membrane</keyword>
<keyword evidence="6" id="KW-0029">Amino-acid transport</keyword>
<evidence type="ECO:0000256" key="3">
    <source>
        <dbReference type="ARBA" id="ARBA00022448"/>
    </source>
</evidence>
<gene>
    <name evidence="14" type="ORF">PCL_02470</name>
    <name evidence="12" type="ORF">Purlil1_11180</name>
    <name evidence="13" type="ORF">VFPFJ_06076</name>
</gene>
<feature type="domain" description="Amino acid transporter transmembrane" evidence="11">
    <location>
        <begin position="37"/>
        <end position="434"/>
    </location>
</feature>
<comment type="caution">
    <text evidence="13">The sequence shown here is derived from an EMBL/GenBank/DDBJ whole genome shotgun (WGS) entry which is preliminary data.</text>
</comment>
<dbReference type="OrthoDB" id="438545at2759"/>
<dbReference type="GO" id="GO:0015189">
    <property type="term" value="F:L-lysine transmembrane transporter activity"/>
    <property type="evidence" value="ECO:0007669"/>
    <property type="project" value="TreeGrafter"/>
</dbReference>
<evidence type="ECO:0000313" key="14">
    <source>
        <dbReference type="EMBL" id="PWI68069.1"/>
    </source>
</evidence>
<evidence type="ECO:0000259" key="11">
    <source>
        <dbReference type="Pfam" id="PF01490"/>
    </source>
</evidence>
<reference evidence="12 17" key="5">
    <citation type="journal article" date="2024" name="Microbiol. Resour. Announc.">
        <title>Genome annotations for the ascomycete fungi Trichoderma harzianum, Trichoderma aggressivum, and Purpureocillium lilacinum.</title>
        <authorList>
            <person name="Beijen E.P.W."/>
            <person name="Ohm R.A."/>
        </authorList>
    </citation>
    <scope>NUCLEOTIDE SEQUENCE [LARGE SCALE GENOMIC DNA]</scope>
    <source>
        <strain evidence="12 17">CBS 150709</strain>
    </source>
</reference>
<dbReference type="Proteomes" id="UP000078340">
    <property type="component" value="Unassembled WGS sequence"/>
</dbReference>
<evidence type="ECO:0000256" key="6">
    <source>
        <dbReference type="ARBA" id="ARBA00022970"/>
    </source>
</evidence>
<dbReference type="AlphaFoldDB" id="A0A179HIC3"/>
<comment type="subcellular location">
    <subcellularLocation>
        <location evidence="1">Vacuole membrane</location>
        <topology evidence="1">Multi-pass membrane protein</topology>
    </subcellularLocation>
</comment>
<reference evidence="14 16" key="2">
    <citation type="journal article" date="2016" name="Front. Microbiol.">
        <title>Genome and transcriptome sequences reveal the specific parasitism of the nematophagous Purpureocillium lilacinum 36-1.</title>
        <authorList>
            <person name="Xie J."/>
            <person name="Li S."/>
            <person name="Mo C."/>
            <person name="Xiao X."/>
            <person name="Peng D."/>
            <person name="Wang G."/>
            <person name="Xiao Y."/>
        </authorList>
    </citation>
    <scope>NUCLEOTIDE SEQUENCE [LARGE SCALE GENOMIC DNA]</scope>
    <source>
        <strain evidence="14 16">36-1</strain>
    </source>
</reference>
<dbReference type="GO" id="GO:0005302">
    <property type="term" value="F:L-tyrosine transmembrane transporter activity"/>
    <property type="evidence" value="ECO:0007669"/>
    <property type="project" value="TreeGrafter"/>
</dbReference>
<evidence type="ECO:0000256" key="5">
    <source>
        <dbReference type="ARBA" id="ARBA00022692"/>
    </source>
</evidence>
<evidence type="ECO:0000313" key="16">
    <source>
        <dbReference type="Proteomes" id="UP000245956"/>
    </source>
</evidence>
<dbReference type="GO" id="GO:0015194">
    <property type="term" value="F:L-serine transmembrane transporter activity"/>
    <property type="evidence" value="ECO:0007669"/>
    <property type="project" value="TreeGrafter"/>
</dbReference>
<dbReference type="Proteomes" id="UP001287286">
    <property type="component" value="Unassembled WGS sequence"/>
</dbReference>
<protein>
    <submittedName>
        <fullName evidence="13">Amino acid transporter</fullName>
    </submittedName>
</protein>
<feature type="region of interest" description="Disordered" evidence="9">
    <location>
        <begin position="438"/>
        <end position="473"/>
    </location>
</feature>
<evidence type="ECO:0000313" key="15">
    <source>
        <dbReference type="Proteomes" id="UP000078340"/>
    </source>
</evidence>
<feature type="region of interest" description="Disordered" evidence="9">
    <location>
        <begin position="1"/>
        <end position="37"/>
    </location>
</feature>
<evidence type="ECO:0000313" key="13">
    <source>
        <dbReference type="EMBL" id="OAQ89662.1"/>
    </source>
</evidence>
<dbReference type="Pfam" id="PF01490">
    <property type="entry name" value="Aa_trans"/>
    <property type="match status" value="1"/>
</dbReference>
<dbReference type="PANTHER" id="PTHR22950:SF678">
    <property type="entry name" value="VACUOLAR AMINO ACID TRANSPORTER 5-RELATED"/>
    <property type="match status" value="1"/>
</dbReference>
<dbReference type="STRING" id="33203.A0A179HIC3"/>
<dbReference type="GO" id="GO:0005313">
    <property type="term" value="F:L-glutamate transmembrane transporter activity"/>
    <property type="evidence" value="ECO:0007669"/>
    <property type="project" value="TreeGrafter"/>
</dbReference>
<feature type="transmembrane region" description="Helical" evidence="10">
    <location>
        <begin position="66"/>
        <end position="88"/>
    </location>
</feature>
<feature type="transmembrane region" description="Helical" evidence="10">
    <location>
        <begin position="398"/>
        <end position="420"/>
    </location>
</feature>
<proteinExistence type="inferred from homology"/>
<feature type="transmembrane region" description="Helical" evidence="10">
    <location>
        <begin position="374"/>
        <end position="392"/>
    </location>
</feature>
<keyword evidence="4" id="KW-0926">Vacuole</keyword>
<feature type="region of interest" description="Disordered" evidence="9">
    <location>
        <begin position="341"/>
        <end position="364"/>
    </location>
</feature>